<dbReference type="GeneID" id="19268535"/>
<comment type="similarity">
    <text evidence="1">Belongs to the UPF0696 family.</text>
</comment>
<dbReference type="AlphaFoldDB" id="W3XJ66"/>
<evidence type="ECO:0000313" key="3">
    <source>
        <dbReference type="Proteomes" id="UP000030651"/>
    </source>
</evidence>
<protein>
    <recommendedName>
        <fullName evidence="4">DUF1917 domain-containing protein</fullName>
    </recommendedName>
</protein>
<evidence type="ECO:0000313" key="2">
    <source>
        <dbReference type="EMBL" id="ETS85497.1"/>
    </source>
</evidence>
<dbReference type="eggNOG" id="ENOG502SG47">
    <property type="taxonomic scope" value="Eukaryota"/>
</dbReference>
<dbReference type="InterPro" id="IPR015034">
    <property type="entry name" value="Bles03"/>
</dbReference>
<evidence type="ECO:0000256" key="1">
    <source>
        <dbReference type="ARBA" id="ARBA00010568"/>
    </source>
</evidence>
<evidence type="ECO:0008006" key="4">
    <source>
        <dbReference type="Google" id="ProtNLM"/>
    </source>
</evidence>
<keyword evidence="3" id="KW-1185">Reference proteome</keyword>
<organism evidence="2 3">
    <name type="scientific">Pestalotiopsis fici (strain W106-1 / CGMCC3.15140)</name>
    <dbReference type="NCBI Taxonomy" id="1229662"/>
    <lineage>
        <taxon>Eukaryota</taxon>
        <taxon>Fungi</taxon>
        <taxon>Dikarya</taxon>
        <taxon>Ascomycota</taxon>
        <taxon>Pezizomycotina</taxon>
        <taxon>Sordariomycetes</taxon>
        <taxon>Xylariomycetidae</taxon>
        <taxon>Amphisphaeriales</taxon>
        <taxon>Sporocadaceae</taxon>
        <taxon>Pestalotiopsis</taxon>
    </lineage>
</organism>
<dbReference type="InParanoid" id="W3XJ66"/>
<dbReference type="InterPro" id="IPR023398">
    <property type="entry name" value="TIF_eIF4e-like"/>
</dbReference>
<dbReference type="OrthoDB" id="10067381at2759"/>
<reference evidence="3" key="1">
    <citation type="journal article" date="2015" name="BMC Genomics">
        <title>Genomic and transcriptomic analysis of the endophytic fungus Pestalotiopsis fici reveals its lifestyle and high potential for synthesis of natural products.</title>
        <authorList>
            <person name="Wang X."/>
            <person name="Zhang X."/>
            <person name="Liu L."/>
            <person name="Xiang M."/>
            <person name="Wang W."/>
            <person name="Sun X."/>
            <person name="Che Y."/>
            <person name="Guo L."/>
            <person name="Liu G."/>
            <person name="Guo L."/>
            <person name="Wang C."/>
            <person name="Yin W.B."/>
            <person name="Stadler M."/>
            <person name="Zhang X."/>
            <person name="Liu X."/>
        </authorList>
    </citation>
    <scope>NUCLEOTIDE SEQUENCE [LARGE SCALE GENOMIC DNA]</scope>
    <source>
        <strain evidence="3">W106-1 / CGMCC3.15140</strain>
    </source>
</reference>
<dbReference type="PANTHER" id="PTHR31977">
    <property type="entry name" value="UPF0696 PROTEIN C11ORF68"/>
    <property type="match status" value="1"/>
</dbReference>
<sequence>MAALESRVQDFDCNQWWADSNMTKTPLKMQSRKLARPEMSHFHNPYAGVGSAWQLDETVDSFLDRLPPATTDDTKVGPWIFICNPYIDRKSKRLAQNQGIKGCEDEAPEEEGADLVRFVEGGMERLHLVTEFHDKVNQAAMLAPMRMREKNKASLDASRDILALAHAAHVRAGKWMLFCTAQTVNEVWEVVAKATASNELGIAAKVATRSEIDPRPERLICVYTADFHDKDDVQRVASKLKQLGLVEPRGKKPLYYKPGIGSGNAWGVKASIYNTKDMLGNIS</sequence>
<gene>
    <name evidence="2" type="ORF">PFICI_03522</name>
</gene>
<dbReference type="HOGENOM" id="CLU_051869_0_1_1"/>
<dbReference type="PANTHER" id="PTHR31977:SF1">
    <property type="entry name" value="UPF0696 PROTEIN C11ORF68"/>
    <property type="match status" value="1"/>
</dbReference>
<dbReference type="RefSeq" id="XP_007830294.1">
    <property type="nucleotide sequence ID" value="XM_007832103.1"/>
</dbReference>
<dbReference type="SUPFAM" id="SSF55418">
    <property type="entry name" value="eIF4e-like"/>
    <property type="match status" value="1"/>
</dbReference>
<dbReference type="EMBL" id="KI912110">
    <property type="protein sequence ID" value="ETS85497.1"/>
    <property type="molecule type" value="Genomic_DNA"/>
</dbReference>
<dbReference type="OMA" id="RPIYYKC"/>
<accession>W3XJ66</accession>
<proteinExistence type="inferred from homology"/>
<dbReference type="Pfam" id="PF08939">
    <property type="entry name" value="Bles03"/>
    <property type="match status" value="1"/>
</dbReference>
<name>W3XJ66_PESFW</name>
<dbReference type="Proteomes" id="UP000030651">
    <property type="component" value="Unassembled WGS sequence"/>
</dbReference>
<dbReference type="Gene3D" id="3.30.760.10">
    <property type="entry name" value="RNA Cap, Translation Initiation Factor Eif4e"/>
    <property type="match status" value="1"/>
</dbReference>
<dbReference type="KEGG" id="pfy:PFICI_03522"/>